<accession>A0A914Q5T2</accession>
<evidence type="ECO:0000313" key="2">
    <source>
        <dbReference type="Proteomes" id="UP000887578"/>
    </source>
</evidence>
<protein>
    <submittedName>
        <fullName evidence="3">Uncharacterized protein</fullName>
    </submittedName>
</protein>
<reference evidence="3" key="1">
    <citation type="submission" date="2022-11" db="UniProtKB">
        <authorList>
            <consortium name="WormBaseParasite"/>
        </authorList>
    </citation>
    <scope>IDENTIFICATION</scope>
</reference>
<feature type="region of interest" description="Disordered" evidence="1">
    <location>
        <begin position="1"/>
        <end position="23"/>
    </location>
</feature>
<dbReference type="AlphaFoldDB" id="A0A914Q5T2"/>
<feature type="compositionally biased region" description="Low complexity" evidence="1">
    <location>
        <begin position="8"/>
        <end position="18"/>
    </location>
</feature>
<evidence type="ECO:0000256" key="1">
    <source>
        <dbReference type="SAM" id="MobiDB-lite"/>
    </source>
</evidence>
<sequence length="314" mass="36570">MDLTVALNENPPSNSENNGAENDGMIVRNSMRAKFMETYYHQNFSMPDSLIFYITTNPKTAELYLKMVKTCKYFFVKNPILVIDKALNYDDSQWSIMQTPCRRTGMKQTTSKLWIANGLIVSQKYSDTTETIDENILNSIIPKLYRCDLYVLSLFKQIISYRDLPLLISSAKSVFFDEVVVKHEDGSNVEVQKIVEIASKATSIDISRPTITSKTMEELLKIPHFFTLPDLTLKNVPEVFDIKAFYVYMKKNKTTEFILYFDESISDDYKKRLLEITDEIIAKKKVDYIPPMLRFRGLDLERRMKLDAIFWKKP</sequence>
<dbReference type="Proteomes" id="UP000887578">
    <property type="component" value="Unplaced"/>
</dbReference>
<evidence type="ECO:0000313" key="3">
    <source>
        <dbReference type="WBParaSite" id="PDA_v2.g24334.t1"/>
    </source>
</evidence>
<dbReference type="WBParaSite" id="PDA_v2.g24334.t1">
    <property type="protein sequence ID" value="PDA_v2.g24334.t1"/>
    <property type="gene ID" value="PDA_v2.g24334"/>
</dbReference>
<keyword evidence="2" id="KW-1185">Reference proteome</keyword>
<name>A0A914Q5T2_9BILA</name>
<proteinExistence type="predicted"/>
<organism evidence="2 3">
    <name type="scientific">Panagrolaimus davidi</name>
    <dbReference type="NCBI Taxonomy" id="227884"/>
    <lineage>
        <taxon>Eukaryota</taxon>
        <taxon>Metazoa</taxon>
        <taxon>Ecdysozoa</taxon>
        <taxon>Nematoda</taxon>
        <taxon>Chromadorea</taxon>
        <taxon>Rhabditida</taxon>
        <taxon>Tylenchina</taxon>
        <taxon>Panagrolaimomorpha</taxon>
        <taxon>Panagrolaimoidea</taxon>
        <taxon>Panagrolaimidae</taxon>
        <taxon>Panagrolaimus</taxon>
    </lineage>
</organism>